<organism evidence="1">
    <name type="scientific">marine sediment metagenome</name>
    <dbReference type="NCBI Taxonomy" id="412755"/>
    <lineage>
        <taxon>unclassified sequences</taxon>
        <taxon>metagenomes</taxon>
        <taxon>ecological metagenomes</taxon>
    </lineage>
</organism>
<accession>X1IJ60</accession>
<dbReference type="CDD" id="cd15482">
    <property type="entry name" value="Sialidase_non-viral"/>
    <property type="match status" value="1"/>
</dbReference>
<name>X1IJ60_9ZZZZ</name>
<dbReference type="EMBL" id="BARU01019848">
    <property type="protein sequence ID" value="GAH57588.1"/>
    <property type="molecule type" value="Genomic_DNA"/>
</dbReference>
<proteinExistence type="predicted"/>
<evidence type="ECO:0000313" key="1">
    <source>
        <dbReference type="EMBL" id="GAH57588.1"/>
    </source>
</evidence>
<comment type="caution">
    <text evidence="1">The sequence shown here is derived from an EMBL/GenBank/DDBJ whole genome shotgun (WGS) entry which is preliminary data.</text>
</comment>
<evidence type="ECO:0008006" key="2">
    <source>
        <dbReference type="Google" id="ProtNLM"/>
    </source>
</evidence>
<feature type="non-terminal residue" evidence="1">
    <location>
        <position position="1"/>
    </location>
</feature>
<dbReference type="InterPro" id="IPR036278">
    <property type="entry name" value="Sialidase_sf"/>
</dbReference>
<protein>
    <recommendedName>
        <fullName evidence="2">Sialidase domain-containing protein</fullName>
    </recommendedName>
</protein>
<dbReference type="Gene3D" id="2.120.10.10">
    <property type="match status" value="1"/>
</dbReference>
<dbReference type="SUPFAM" id="SSF50939">
    <property type="entry name" value="Sialidases"/>
    <property type="match status" value="1"/>
</dbReference>
<sequence length="132" mass="14141">TGIKSITWQSPQTYQEIRLYVSSDGGGDWDKYVLIDDDPDHKHKTNLKLVALGDGRLIACWDDDRGGVYMAASTDGGKSWGKNIKVAEKSHAGSTPLDISADSTSGTFTLVASDIRKGAGDAIFLVKGKIVP</sequence>
<reference evidence="1" key="1">
    <citation type="journal article" date="2014" name="Front. Microbiol.">
        <title>High frequency of phylogenetically diverse reductive dehalogenase-homologous genes in deep subseafloor sedimentary metagenomes.</title>
        <authorList>
            <person name="Kawai M."/>
            <person name="Futagami T."/>
            <person name="Toyoda A."/>
            <person name="Takaki Y."/>
            <person name="Nishi S."/>
            <person name="Hori S."/>
            <person name="Arai W."/>
            <person name="Tsubouchi T."/>
            <person name="Morono Y."/>
            <person name="Uchiyama I."/>
            <person name="Ito T."/>
            <person name="Fujiyama A."/>
            <person name="Inagaki F."/>
            <person name="Takami H."/>
        </authorList>
    </citation>
    <scope>NUCLEOTIDE SEQUENCE</scope>
    <source>
        <strain evidence="1">Expedition CK06-06</strain>
    </source>
</reference>
<dbReference type="AlphaFoldDB" id="X1IJ60"/>
<gene>
    <name evidence="1" type="ORF">S03H2_32660</name>
</gene>